<dbReference type="GO" id="GO:0003735">
    <property type="term" value="F:structural constituent of ribosome"/>
    <property type="evidence" value="ECO:0007669"/>
    <property type="project" value="InterPro"/>
</dbReference>
<evidence type="ECO:0000256" key="1">
    <source>
        <dbReference type="ARBA" id="ARBA00005657"/>
    </source>
</evidence>
<dbReference type="InterPro" id="IPR005679">
    <property type="entry name" value="Ribosomal_uS12_bac"/>
</dbReference>
<dbReference type="InterPro" id="IPR012340">
    <property type="entry name" value="NA-bd_OB-fold"/>
</dbReference>
<keyword evidence="3" id="KW-0687">Ribonucleoprotein</keyword>
<protein>
    <submittedName>
        <fullName evidence="5">Ribosomal protein S12</fullName>
    </submittedName>
</protein>
<evidence type="ECO:0000256" key="4">
    <source>
        <dbReference type="SAM" id="Phobius"/>
    </source>
</evidence>
<evidence type="ECO:0000313" key="5">
    <source>
        <dbReference type="EMBL" id="QFR99791.1"/>
    </source>
</evidence>
<feature type="transmembrane region" description="Helical" evidence="4">
    <location>
        <begin position="6"/>
        <end position="24"/>
    </location>
</feature>
<dbReference type="EMBL" id="MH898940">
    <property type="protein sequence ID" value="QFR99791.1"/>
    <property type="molecule type" value="Genomic_DNA"/>
</dbReference>
<dbReference type="AlphaFoldDB" id="A0A7L4WP35"/>
<gene>
    <name evidence="5" type="primary">rps12</name>
</gene>
<keyword evidence="4" id="KW-0472">Membrane</keyword>
<evidence type="ECO:0000256" key="3">
    <source>
        <dbReference type="ARBA" id="ARBA00023274"/>
    </source>
</evidence>
<keyword evidence="4" id="KW-0812">Transmembrane</keyword>
<dbReference type="PROSITE" id="PS00055">
    <property type="entry name" value="RIBOSOMAL_S12"/>
    <property type="match status" value="1"/>
</dbReference>
<keyword evidence="2 5" id="KW-0689">Ribosomal protein</keyword>
<sequence>MIYIFFNFWFNTSIISYYFLLFLIRDYFFCIMFKNYNFEMATLRQLISKKKKFSTKKNFPQKKGICLKVYTVKPKKPNSAERKIAKVKLTTGKIIIGYIPGEGHSLQQHSVVLVEGGRVKDLPGVNFKFIKGIYDFKH</sequence>
<dbReference type="CDD" id="cd03368">
    <property type="entry name" value="Ribosomal_S12"/>
    <property type="match status" value="1"/>
</dbReference>
<dbReference type="PRINTS" id="PR01034">
    <property type="entry name" value="RIBOSOMALS12"/>
</dbReference>
<dbReference type="Pfam" id="PF00164">
    <property type="entry name" value="Ribosom_S12_S23"/>
    <property type="match status" value="1"/>
</dbReference>
<comment type="similarity">
    <text evidence="1">Belongs to the universal ribosomal protein uS12 family.</text>
</comment>
<dbReference type="SUPFAM" id="SSF50249">
    <property type="entry name" value="Nucleic acid-binding proteins"/>
    <property type="match status" value="1"/>
</dbReference>
<reference evidence="5" key="1">
    <citation type="submission" date="2018-09" db="EMBL/GenBank/DDBJ databases">
        <title>Genomics and Phylogenetic analysis of three type specimens of Osmundea (Rhodomelaceae, Rhodophyta).</title>
        <authorList>
            <person name="Hughey J.R."/>
            <person name="Miller K.A."/>
        </authorList>
    </citation>
    <scope>NUCLEOTIDE SEQUENCE</scope>
</reference>
<organism evidence="5">
    <name type="scientific">Osmundea sinicola</name>
    <dbReference type="NCBI Taxonomy" id="290685"/>
    <lineage>
        <taxon>Eukaryota</taxon>
        <taxon>Rhodophyta</taxon>
        <taxon>Florideophyceae</taxon>
        <taxon>Rhodymeniophycidae</taxon>
        <taxon>Ceramiales</taxon>
        <taxon>Rhodomelaceae</taxon>
        <taxon>Laurencieae</taxon>
        <taxon>Osmundea</taxon>
    </lineage>
</organism>
<accession>A0A7L4WP35</accession>
<keyword evidence="4" id="KW-1133">Transmembrane helix</keyword>
<dbReference type="GeneID" id="60234818"/>
<evidence type="ECO:0000256" key="2">
    <source>
        <dbReference type="ARBA" id="ARBA00022980"/>
    </source>
</evidence>
<geneLocation type="mitochondrion" evidence="5"/>
<dbReference type="GO" id="GO:0006412">
    <property type="term" value="P:translation"/>
    <property type="evidence" value="ECO:0007669"/>
    <property type="project" value="InterPro"/>
</dbReference>
<proteinExistence type="inferred from homology"/>
<dbReference type="GO" id="GO:0015935">
    <property type="term" value="C:small ribosomal subunit"/>
    <property type="evidence" value="ECO:0007669"/>
    <property type="project" value="InterPro"/>
</dbReference>
<keyword evidence="5" id="KW-0496">Mitochondrion</keyword>
<dbReference type="InterPro" id="IPR006032">
    <property type="entry name" value="Ribosomal_uS12"/>
</dbReference>
<dbReference type="RefSeq" id="YP_009944497.1">
    <property type="nucleotide sequence ID" value="NC_051456.1"/>
</dbReference>
<dbReference type="PANTHER" id="PTHR11652">
    <property type="entry name" value="30S RIBOSOMAL PROTEIN S12 FAMILY MEMBER"/>
    <property type="match status" value="1"/>
</dbReference>
<dbReference type="Gene3D" id="2.40.50.140">
    <property type="entry name" value="Nucleic acid-binding proteins"/>
    <property type="match status" value="1"/>
</dbReference>
<name>A0A7L4WP35_9FLOR</name>
<dbReference type="NCBIfam" id="TIGR00981">
    <property type="entry name" value="rpsL_bact"/>
    <property type="match status" value="1"/>
</dbReference>